<dbReference type="AlphaFoldDB" id="A0A1J5R8L3"/>
<dbReference type="EMBL" id="MLJW01000374">
    <property type="protein sequence ID" value="OIQ88383.1"/>
    <property type="molecule type" value="Genomic_DNA"/>
</dbReference>
<name>A0A1J5R8L3_9ZZZZ</name>
<sequence>METIIGLFKTEAIRRGPFHAGPLKNIGDVEFTTMAWVDPFNHRRLHSTLAPAEAVAAHYAAATALHPGAAASMRTAPNP</sequence>
<accession>A0A1J5R8L3</accession>
<evidence type="ECO:0008006" key="2">
    <source>
        <dbReference type="Google" id="ProtNLM"/>
    </source>
</evidence>
<organism evidence="1">
    <name type="scientific">mine drainage metagenome</name>
    <dbReference type="NCBI Taxonomy" id="410659"/>
    <lineage>
        <taxon>unclassified sequences</taxon>
        <taxon>metagenomes</taxon>
        <taxon>ecological metagenomes</taxon>
    </lineage>
</organism>
<comment type="caution">
    <text evidence="1">The sequence shown here is derived from an EMBL/GenBank/DDBJ whole genome shotgun (WGS) entry which is preliminary data.</text>
</comment>
<proteinExistence type="predicted"/>
<gene>
    <name evidence="1" type="ORF">GALL_297360</name>
</gene>
<protein>
    <recommendedName>
        <fullName evidence="2">Transposase</fullName>
    </recommendedName>
</protein>
<evidence type="ECO:0000313" key="1">
    <source>
        <dbReference type="EMBL" id="OIQ88383.1"/>
    </source>
</evidence>
<reference evidence="1" key="1">
    <citation type="submission" date="2016-10" db="EMBL/GenBank/DDBJ databases">
        <title>Sequence of Gallionella enrichment culture.</title>
        <authorList>
            <person name="Poehlein A."/>
            <person name="Muehling M."/>
            <person name="Daniel R."/>
        </authorList>
    </citation>
    <scope>NUCLEOTIDE SEQUENCE</scope>
</reference>